<dbReference type="PIRSF" id="PIRSF019169">
    <property type="entry name" value="PilM"/>
    <property type="match status" value="1"/>
</dbReference>
<dbReference type="CDD" id="cd24049">
    <property type="entry name" value="ASKHA_NBD_PilM"/>
    <property type="match status" value="1"/>
</dbReference>
<dbReference type="InterPro" id="IPR005883">
    <property type="entry name" value="PilM"/>
</dbReference>
<reference evidence="1 2" key="1">
    <citation type="submission" date="2016-06" db="EMBL/GenBank/DDBJ databases">
        <title>Draft genome of Moraxella lacunata CCUG 57757A.</title>
        <authorList>
            <person name="Salva-Serra F."/>
            <person name="Engstrom-Jakobsson H."/>
            <person name="Thorell K."/>
            <person name="Gonzales-Siles L."/>
            <person name="Karlsson R."/>
            <person name="Boulund F."/>
            <person name="Engstrand L."/>
            <person name="Kristiansson E."/>
            <person name="Moore E."/>
        </authorList>
    </citation>
    <scope>NUCLEOTIDE SEQUENCE [LARGE SCALE GENOMIC DNA]</scope>
    <source>
        <strain evidence="1 2">CCUG 57757A</strain>
    </source>
</reference>
<dbReference type="PANTHER" id="PTHR32432:SF3">
    <property type="entry name" value="ETHANOLAMINE UTILIZATION PROTEIN EUTJ"/>
    <property type="match status" value="1"/>
</dbReference>
<dbReference type="InterPro" id="IPR043129">
    <property type="entry name" value="ATPase_NBD"/>
</dbReference>
<dbReference type="Pfam" id="PF11104">
    <property type="entry name" value="PilM_2"/>
    <property type="match status" value="1"/>
</dbReference>
<proteinExistence type="predicted"/>
<dbReference type="Proteomes" id="UP000092607">
    <property type="component" value="Unassembled WGS sequence"/>
</dbReference>
<comment type="caution">
    <text evidence="1">The sequence shown here is derived from an EMBL/GenBank/DDBJ whole genome shotgun (WGS) entry which is preliminary data.</text>
</comment>
<dbReference type="PANTHER" id="PTHR32432">
    <property type="entry name" value="CELL DIVISION PROTEIN FTSA-RELATED"/>
    <property type="match status" value="1"/>
</dbReference>
<dbReference type="SUPFAM" id="SSF53067">
    <property type="entry name" value="Actin-like ATPase domain"/>
    <property type="match status" value="2"/>
</dbReference>
<dbReference type="InterPro" id="IPR050696">
    <property type="entry name" value="FtsA/MreB"/>
</dbReference>
<dbReference type="Gene3D" id="3.30.420.40">
    <property type="match status" value="2"/>
</dbReference>
<dbReference type="NCBIfam" id="TIGR01175">
    <property type="entry name" value="pilM"/>
    <property type="match status" value="1"/>
</dbReference>
<dbReference type="OrthoDB" id="9773403at2"/>
<evidence type="ECO:0000313" key="1">
    <source>
        <dbReference type="EMBL" id="OBX65157.1"/>
    </source>
</evidence>
<organism evidence="1 2">
    <name type="scientific">Moraxella lacunata</name>
    <dbReference type="NCBI Taxonomy" id="477"/>
    <lineage>
        <taxon>Bacteria</taxon>
        <taxon>Pseudomonadati</taxon>
        <taxon>Pseudomonadota</taxon>
        <taxon>Gammaproteobacteria</taxon>
        <taxon>Moraxellales</taxon>
        <taxon>Moraxellaceae</taxon>
        <taxon>Moraxella</taxon>
    </lineage>
</organism>
<protein>
    <submittedName>
        <fullName evidence="1">Pilus assembly protein PilM</fullName>
    </submittedName>
</protein>
<accession>A0A1B8Q5W4</accession>
<dbReference type="EMBL" id="LZMS01000037">
    <property type="protein sequence ID" value="OBX65157.1"/>
    <property type="molecule type" value="Genomic_DNA"/>
</dbReference>
<dbReference type="Gene3D" id="3.30.1490.300">
    <property type="match status" value="1"/>
</dbReference>
<name>A0A1B8Q5W4_MORLA</name>
<sequence>MGLSFSPKGRHLLGLDVSTTSVKLVELTKQQGRLHLKSYGVEPLEPGWVVDKNIVNNEEVGEAIARLVRSSGAGAKDAATAVSGSAVITKIIDMETNMSDADREAQIKLDAEQYIPYPLAEVNMDFEVLGPSATDPNLVRVLLAASRSENVEQRVEALLMGGLTAKVMDIESHAIERAFSLMVDNLPNDPQVVALIDLGHKQSTLYIAKDGEFIYNREQGFGGAQLTEEIQSRYSIPYHDATIGKHEHTLPADYHEGVLMPFMENIVQQISRSLQFYFSSSEYNNVDHIILCGGTSALPGLAQMVQQRVGGMVSVANPFEGMSIDSRIDTVMLQKDAPSLMAACGLALRGFD</sequence>
<evidence type="ECO:0000313" key="2">
    <source>
        <dbReference type="Proteomes" id="UP000092607"/>
    </source>
</evidence>
<gene>
    <name evidence="1" type="ORF">A9309_03680</name>
</gene>
<dbReference type="AlphaFoldDB" id="A0A1B8Q5W4"/>
<dbReference type="RefSeq" id="WP_065255323.1">
    <property type="nucleotide sequence ID" value="NZ_LZDR01000038.1"/>
</dbReference>